<keyword evidence="1" id="KW-0812">Transmembrane</keyword>
<evidence type="ECO:0000313" key="3">
    <source>
        <dbReference type="Proteomes" id="UP000014540"/>
    </source>
</evidence>
<evidence type="ECO:0000256" key="1">
    <source>
        <dbReference type="SAM" id="Phobius"/>
    </source>
</evidence>
<dbReference type="Proteomes" id="UP000014540">
    <property type="component" value="Unassembled WGS sequence"/>
</dbReference>
<comment type="caution">
    <text evidence="2">The sequence shown here is derived from an EMBL/GenBank/DDBJ whole genome shotgun (WGS) entry which is preliminary data.</text>
</comment>
<proteinExistence type="predicted"/>
<accession>S3W832</accession>
<protein>
    <submittedName>
        <fullName evidence="2">Uncharacterized protein</fullName>
    </submittedName>
</protein>
<keyword evidence="3" id="KW-1185">Reference proteome</keyword>
<keyword evidence="1" id="KW-1133">Transmembrane helix</keyword>
<evidence type="ECO:0000313" key="2">
    <source>
        <dbReference type="EMBL" id="EPG76222.1"/>
    </source>
</evidence>
<keyword evidence="1" id="KW-0472">Membrane</keyword>
<name>S3W832_9LEPT</name>
<dbReference type="EMBL" id="AKWZ02000001">
    <property type="protein sequence ID" value="EPG76222.1"/>
    <property type="molecule type" value="Genomic_DNA"/>
</dbReference>
<organism evidence="2 3">
    <name type="scientific">Leptospira fainei serovar Hurstbridge str. BUT 6</name>
    <dbReference type="NCBI Taxonomy" id="1193011"/>
    <lineage>
        <taxon>Bacteria</taxon>
        <taxon>Pseudomonadati</taxon>
        <taxon>Spirochaetota</taxon>
        <taxon>Spirochaetia</taxon>
        <taxon>Leptospirales</taxon>
        <taxon>Leptospiraceae</taxon>
        <taxon>Leptospira</taxon>
    </lineage>
</organism>
<sequence>MKKKSINRIKAIFAYIAFFDTLGFSFEILFFSQNYRLKRVSRKSSDSTLFLVLSMFHCITIGEMRNRIRKSGSLLSILADRSPLLI</sequence>
<feature type="transmembrane region" description="Helical" evidence="1">
    <location>
        <begin position="12"/>
        <end position="35"/>
    </location>
</feature>
<dbReference type="AlphaFoldDB" id="S3W832"/>
<reference evidence="2" key="1">
    <citation type="submission" date="2013-04" db="EMBL/GenBank/DDBJ databases">
        <authorList>
            <person name="Harkins D.M."/>
            <person name="Durkin A.S."/>
            <person name="Selengut J.D."/>
            <person name="Sanka R."/>
            <person name="DePew J."/>
            <person name="Purushe J."/>
            <person name="Ahmed A."/>
            <person name="van der Linden H."/>
            <person name="Goris M.G.A."/>
            <person name="Hartskeerl R.A."/>
            <person name="Vinetz J.M."/>
            <person name="Sutton G.G."/>
            <person name="Nelson W.C."/>
            <person name="Fouts D.E."/>
        </authorList>
    </citation>
    <scope>NUCLEOTIDE SEQUENCE [LARGE SCALE GENOMIC DNA]</scope>
    <source>
        <strain evidence="2">BUT 6</strain>
    </source>
</reference>
<gene>
    <name evidence="2" type="ORF">LEP1GSC058_1411</name>
</gene>